<gene>
    <name evidence="3" type="ORF">M231_01965</name>
</gene>
<sequence>MKTSIALTAGLLAAGAAAAPRRSRSSGHSQSEDQVGSTADAGGVNIGATSVTSRPMSTTATSNPCPPPTRTSVKDDIIKVQQEYTTNSLGEFGEYTVVLPLEEKTSLLADVGNAETTLSSLLENPDTLLSTGGLAAAESILGETPSRRAVTTQYEVDAASGSCKSVVKKQSLSLDDQSVLGNVVTPTETGTVPGATESPSFMATATFDNGARLPAETGLMSRDQLTSIGTI</sequence>
<protein>
    <submittedName>
        <fullName evidence="3">Uncharacterized protein</fullName>
    </submittedName>
</protein>
<organism evidence="3 4">
    <name type="scientific">Tremella mesenterica</name>
    <name type="common">Jelly fungus</name>
    <dbReference type="NCBI Taxonomy" id="5217"/>
    <lineage>
        <taxon>Eukaryota</taxon>
        <taxon>Fungi</taxon>
        <taxon>Dikarya</taxon>
        <taxon>Basidiomycota</taxon>
        <taxon>Agaricomycotina</taxon>
        <taxon>Tremellomycetes</taxon>
        <taxon>Tremellales</taxon>
        <taxon>Tremellaceae</taxon>
        <taxon>Tremella</taxon>
    </lineage>
</organism>
<feature type="chain" id="PRO_5020749745" evidence="2">
    <location>
        <begin position="19"/>
        <end position="231"/>
    </location>
</feature>
<dbReference type="Proteomes" id="UP000289152">
    <property type="component" value="Unassembled WGS sequence"/>
</dbReference>
<evidence type="ECO:0000256" key="2">
    <source>
        <dbReference type="SAM" id="SignalP"/>
    </source>
</evidence>
<accession>A0A4Q1BRU9</accession>
<feature type="compositionally biased region" description="Polar residues" evidence="1">
    <location>
        <begin position="47"/>
        <end position="63"/>
    </location>
</feature>
<feature type="compositionally biased region" description="Polar residues" evidence="1">
    <location>
        <begin position="28"/>
        <end position="37"/>
    </location>
</feature>
<dbReference type="AlphaFoldDB" id="A0A4Q1BRU9"/>
<feature type="signal peptide" evidence="2">
    <location>
        <begin position="1"/>
        <end position="18"/>
    </location>
</feature>
<dbReference type="InParanoid" id="A0A4Q1BRU9"/>
<keyword evidence="4" id="KW-1185">Reference proteome</keyword>
<reference evidence="3 4" key="1">
    <citation type="submission" date="2016-06" db="EMBL/GenBank/DDBJ databases">
        <title>Evolution of pathogenesis and genome organization in the Tremellales.</title>
        <authorList>
            <person name="Cuomo C."/>
            <person name="Litvintseva A."/>
            <person name="Heitman J."/>
            <person name="Chen Y."/>
            <person name="Sun S."/>
            <person name="Springer D."/>
            <person name="Dromer F."/>
            <person name="Young S."/>
            <person name="Zeng Q."/>
            <person name="Chapman S."/>
            <person name="Gujja S."/>
            <person name="Saif S."/>
            <person name="Birren B."/>
        </authorList>
    </citation>
    <scope>NUCLEOTIDE SEQUENCE [LARGE SCALE GENOMIC DNA]</scope>
    <source>
        <strain evidence="3 4">ATCC 28783</strain>
    </source>
</reference>
<evidence type="ECO:0000313" key="3">
    <source>
        <dbReference type="EMBL" id="RXK40713.1"/>
    </source>
</evidence>
<proteinExistence type="predicted"/>
<evidence type="ECO:0000256" key="1">
    <source>
        <dbReference type="SAM" id="MobiDB-lite"/>
    </source>
</evidence>
<comment type="caution">
    <text evidence="3">The sequence shown here is derived from an EMBL/GenBank/DDBJ whole genome shotgun (WGS) entry which is preliminary data.</text>
</comment>
<keyword evidence="2" id="KW-0732">Signal</keyword>
<evidence type="ECO:0000313" key="4">
    <source>
        <dbReference type="Proteomes" id="UP000289152"/>
    </source>
</evidence>
<feature type="region of interest" description="Disordered" evidence="1">
    <location>
        <begin position="14"/>
        <end position="74"/>
    </location>
</feature>
<name>A0A4Q1BRU9_TREME</name>
<dbReference type="EMBL" id="SDIL01000015">
    <property type="protein sequence ID" value="RXK40713.1"/>
    <property type="molecule type" value="Genomic_DNA"/>
</dbReference>